<organism evidence="1">
    <name type="scientific">Salmonella enterica</name>
    <name type="common">Salmonella choleraesuis</name>
    <dbReference type="NCBI Taxonomy" id="28901"/>
    <lineage>
        <taxon>Bacteria</taxon>
        <taxon>Pseudomonadati</taxon>
        <taxon>Pseudomonadota</taxon>
        <taxon>Gammaproteobacteria</taxon>
        <taxon>Enterobacterales</taxon>
        <taxon>Enterobacteriaceae</taxon>
        <taxon>Salmonella</taxon>
    </lineage>
</organism>
<accession>A0A5T8B921</accession>
<protein>
    <submittedName>
        <fullName evidence="1">Uncharacterized protein</fullName>
    </submittedName>
</protein>
<comment type="caution">
    <text evidence="1">The sequence shown here is derived from an EMBL/GenBank/DDBJ whole genome shotgun (WGS) entry which is preliminary data.</text>
</comment>
<dbReference type="EMBL" id="AAGFSO010000004">
    <property type="protein sequence ID" value="EBN4400198.1"/>
    <property type="molecule type" value="Genomic_DNA"/>
</dbReference>
<reference evidence="1" key="1">
    <citation type="submission" date="2018-07" db="EMBL/GenBank/DDBJ databases">
        <authorList>
            <consortium name="PulseNet: The National Subtyping Network for Foodborne Disease Surveillance"/>
            <person name="Tarr C.L."/>
            <person name="Trees E."/>
            <person name="Katz L.S."/>
            <person name="Carleton-Romer H.A."/>
            <person name="Stroika S."/>
            <person name="Kucerova Z."/>
            <person name="Roache K.F."/>
            <person name="Sabol A.L."/>
            <person name="Besser J."/>
            <person name="Gerner-Smidt P."/>
        </authorList>
    </citation>
    <scope>NUCLEOTIDE SEQUENCE</scope>
    <source>
        <strain evidence="1">PNUSAS044948</strain>
    </source>
</reference>
<gene>
    <name evidence="1" type="ORF">DSA09_08695</name>
</gene>
<evidence type="ECO:0000313" key="1">
    <source>
        <dbReference type="EMBL" id="EBN4400198.1"/>
    </source>
</evidence>
<sequence>MKKIIAVTLLILVVFTFFFIIQSNKPDKNLPTDSPLIIKSSLPGECRVTSIPTTNSANINNTIVACKIQLRKEY</sequence>
<name>A0A5T8B921_SALER</name>
<proteinExistence type="predicted"/>
<dbReference type="AlphaFoldDB" id="A0A5T8B921"/>